<dbReference type="Proteomes" id="UP000027135">
    <property type="component" value="Unassembled WGS sequence"/>
</dbReference>
<dbReference type="SUPFAM" id="SSF57603">
    <property type="entry name" value="FnI-like domain"/>
    <property type="match status" value="2"/>
</dbReference>
<feature type="compositionally biased region" description="Basic and acidic residues" evidence="4">
    <location>
        <begin position="70"/>
        <end position="89"/>
    </location>
</feature>
<evidence type="ECO:0000256" key="3">
    <source>
        <dbReference type="ARBA" id="ARBA00022729"/>
    </source>
</evidence>
<sequence length="424" mass="45789">MDILNTKVPERVPETGHSEKPQYKPEHVSTEFELEHTVAPAPESEHVPVEVEADNTKAPDHVPEVSQSEGPEHVPEHIPTESETPEQKPQHIPSIVSDFDHTDLPLQKPEQIPVDSGSDITLTPIHVQTEIGHDIVPTVKPIHGLVTSADHTVSSIEHGIIPGEGNYSAHETTKSPVTSVSDHKATNIFGASVTTENYPHESPGGFHFTTAQIIPSEKPTTGHHFSTEEPLGGGEGEANIPSSGGAYLPPSSGGSDYDEDDEQAAFGPGTCRYGGKVYVSAQQIPRDDPCDFCFCFRSDIICLQQSCPPPIKGCHEEPIQGFCCPRYECPVSMATSVNVTTTTTTTTTTLPPHFFSHAYKGVASRTGCQIQGQAYRVGEIVRSASGPCLTCRCGGDGQMKCDPKVCSPEPMLRKMIEAVSTRRR</sequence>
<dbReference type="GO" id="GO:0005576">
    <property type="term" value="C:extracellular region"/>
    <property type="evidence" value="ECO:0007669"/>
    <property type="project" value="UniProtKB-SubCell"/>
</dbReference>
<keyword evidence="3" id="KW-0732">Signal</keyword>
<dbReference type="PANTHER" id="PTHR46698">
    <property type="entry name" value="CROSSVEINLESS 2"/>
    <property type="match status" value="1"/>
</dbReference>
<dbReference type="STRING" id="136037.A0A067QV02"/>
<reference evidence="5 6" key="1">
    <citation type="journal article" date="2014" name="Nat. Commun.">
        <title>Molecular traces of alternative social organization in a termite genome.</title>
        <authorList>
            <person name="Terrapon N."/>
            <person name="Li C."/>
            <person name="Robertson H.M."/>
            <person name="Ji L."/>
            <person name="Meng X."/>
            <person name="Booth W."/>
            <person name="Chen Z."/>
            <person name="Childers C.P."/>
            <person name="Glastad K.M."/>
            <person name="Gokhale K."/>
            <person name="Gowin J."/>
            <person name="Gronenberg W."/>
            <person name="Hermansen R.A."/>
            <person name="Hu H."/>
            <person name="Hunt B.G."/>
            <person name="Huylmans A.K."/>
            <person name="Khalil S.M."/>
            <person name="Mitchell R.D."/>
            <person name="Munoz-Torres M.C."/>
            <person name="Mustard J.A."/>
            <person name="Pan H."/>
            <person name="Reese J.T."/>
            <person name="Scharf M.E."/>
            <person name="Sun F."/>
            <person name="Vogel H."/>
            <person name="Xiao J."/>
            <person name="Yang W."/>
            <person name="Yang Z."/>
            <person name="Yang Z."/>
            <person name="Zhou J."/>
            <person name="Zhu J."/>
            <person name="Brent C.S."/>
            <person name="Elsik C.G."/>
            <person name="Goodisman M.A."/>
            <person name="Liberles D.A."/>
            <person name="Roe R.M."/>
            <person name="Vargo E.L."/>
            <person name="Vilcinskas A."/>
            <person name="Wang J."/>
            <person name="Bornberg-Bauer E."/>
            <person name="Korb J."/>
            <person name="Zhang G."/>
            <person name="Liebig J."/>
        </authorList>
    </citation>
    <scope>NUCLEOTIDE SEQUENCE [LARGE SCALE GENOMIC DNA]</scope>
    <source>
        <tissue evidence="5">Whole organism</tissue>
    </source>
</reference>
<name>A0A067QV02_ZOONE</name>
<feature type="region of interest" description="Disordered" evidence="4">
    <location>
        <begin position="217"/>
        <end position="263"/>
    </location>
</feature>
<protein>
    <recommendedName>
        <fullName evidence="7">VWFC domain-containing protein</fullName>
    </recommendedName>
</protein>
<organism evidence="5 6">
    <name type="scientific">Zootermopsis nevadensis</name>
    <name type="common">Dampwood termite</name>
    <dbReference type="NCBI Taxonomy" id="136037"/>
    <lineage>
        <taxon>Eukaryota</taxon>
        <taxon>Metazoa</taxon>
        <taxon>Ecdysozoa</taxon>
        <taxon>Arthropoda</taxon>
        <taxon>Hexapoda</taxon>
        <taxon>Insecta</taxon>
        <taxon>Pterygota</taxon>
        <taxon>Neoptera</taxon>
        <taxon>Polyneoptera</taxon>
        <taxon>Dictyoptera</taxon>
        <taxon>Blattodea</taxon>
        <taxon>Blattoidea</taxon>
        <taxon>Termitoidae</taxon>
        <taxon>Termopsidae</taxon>
        <taxon>Zootermopsis</taxon>
    </lineage>
</organism>
<dbReference type="AlphaFoldDB" id="A0A067QV02"/>
<dbReference type="eggNOG" id="KOG1181">
    <property type="taxonomic scope" value="Eukaryota"/>
</dbReference>
<evidence type="ECO:0000313" key="5">
    <source>
        <dbReference type="EMBL" id="KDR13833.1"/>
    </source>
</evidence>
<proteinExistence type="predicted"/>
<dbReference type="InParanoid" id="A0A067QV02"/>
<comment type="subcellular location">
    <subcellularLocation>
        <location evidence="1">Secreted</location>
    </subcellularLocation>
</comment>
<keyword evidence="6" id="KW-1185">Reference proteome</keyword>
<accession>A0A067QV02</accession>
<evidence type="ECO:0000256" key="1">
    <source>
        <dbReference type="ARBA" id="ARBA00004613"/>
    </source>
</evidence>
<keyword evidence="2" id="KW-0964">Secreted</keyword>
<feature type="compositionally biased region" description="Basic and acidic residues" evidence="4">
    <location>
        <begin position="8"/>
        <end position="36"/>
    </location>
</feature>
<evidence type="ECO:0000256" key="2">
    <source>
        <dbReference type="ARBA" id="ARBA00022525"/>
    </source>
</evidence>
<evidence type="ECO:0008006" key="7">
    <source>
        <dbReference type="Google" id="ProtNLM"/>
    </source>
</evidence>
<gene>
    <name evidence="5" type="ORF">L798_12012</name>
</gene>
<evidence type="ECO:0000256" key="4">
    <source>
        <dbReference type="SAM" id="MobiDB-lite"/>
    </source>
</evidence>
<evidence type="ECO:0000313" key="6">
    <source>
        <dbReference type="Proteomes" id="UP000027135"/>
    </source>
</evidence>
<dbReference type="EMBL" id="KK852919">
    <property type="protein sequence ID" value="KDR13833.1"/>
    <property type="molecule type" value="Genomic_DNA"/>
</dbReference>
<dbReference type="PANTHER" id="PTHR46698:SF3">
    <property type="entry name" value="TENECTIN ISOFORM 1-RELATED"/>
    <property type="match status" value="1"/>
</dbReference>
<feature type="compositionally biased region" description="Basic and acidic residues" evidence="4">
    <location>
        <begin position="43"/>
        <end position="63"/>
    </location>
</feature>
<dbReference type="Gene3D" id="6.20.200.20">
    <property type="match status" value="1"/>
</dbReference>
<dbReference type="InterPro" id="IPR052424">
    <property type="entry name" value="Kielin_Chordin-BMP_Reg"/>
</dbReference>
<feature type="region of interest" description="Disordered" evidence="4">
    <location>
        <begin position="1"/>
        <end position="102"/>
    </location>
</feature>